<dbReference type="EMBL" id="FQNC01000019">
    <property type="protein sequence ID" value="SGY22692.1"/>
    <property type="molecule type" value="Genomic_DNA"/>
</dbReference>
<dbReference type="AlphaFoldDB" id="A0A2X0NZV3"/>
<reference evidence="1 2" key="1">
    <citation type="submission" date="2016-11" db="EMBL/GenBank/DDBJ databases">
        <authorList>
            <person name="Jaros S."/>
            <person name="Januszkiewicz K."/>
            <person name="Wedrychowicz H."/>
        </authorList>
    </citation>
    <scope>NUCLEOTIDE SEQUENCE [LARGE SCALE GENOMIC DNA]</scope>
</reference>
<evidence type="ECO:0000313" key="2">
    <source>
        <dbReference type="Proteomes" id="UP000249464"/>
    </source>
</evidence>
<evidence type="ECO:0000313" key="1">
    <source>
        <dbReference type="EMBL" id="SGY22692.1"/>
    </source>
</evidence>
<name>A0A2X0NZV3_9BASI</name>
<organism evidence="1 2">
    <name type="scientific">Microbotryum silenes-dioicae</name>
    <dbReference type="NCBI Taxonomy" id="796604"/>
    <lineage>
        <taxon>Eukaryota</taxon>
        <taxon>Fungi</taxon>
        <taxon>Dikarya</taxon>
        <taxon>Basidiomycota</taxon>
        <taxon>Pucciniomycotina</taxon>
        <taxon>Microbotryomycetes</taxon>
        <taxon>Microbotryales</taxon>
        <taxon>Microbotryaceae</taxon>
        <taxon>Microbotryum</taxon>
    </lineage>
</organism>
<keyword evidence="2" id="KW-1185">Reference proteome</keyword>
<gene>
    <name evidence="1" type="primary">BQ5605_C019g08843</name>
    <name evidence="1" type="ORF">BQ5605_C019G08843</name>
</gene>
<proteinExistence type="predicted"/>
<dbReference type="Proteomes" id="UP000249464">
    <property type="component" value="Unassembled WGS sequence"/>
</dbReference>
<accession>A0A2X0NZV3</accession>
<sequence>MQDRYTLSFIYPRYESLRDDTPAHFVPGHPASRASSAEYFDFLTAQFRSALDGNYDFFEFSKFRSQSDAPRSFRGGVTAHLSTVLVDFWDFCHKLESTAELSLEEAQEMEQQAGLLVDDLPYRGWGEDPG</sequence>
<protein>
    <submittedName>
        <fullName evidence="1">BQ5605_C019g08843 protein</fullName>
    </submittedName>
</protein>